<dbReference type="Proteomes" id="UP000436088">
    <property type="component" value="Unassembled WGS sequence"/>
</dbReference>
<feature type="compositionally biased region" description="Acidic residues" evidence="1">
    <location>
        <begin position="270"/>
        <end position="286"/>
    </location>
</feature>
<feature type="compositionally biased region" description="Polar residues" evidence="1">
    <location>
        <begin position="60"/>
        <end position="69"/>
    </location>
</feature>
<evidence type="ECO:0000313" key="3">
    <source>
        <dbReference type="Proteomes" id="UP000436088"/>
    </source>
</evidence>
<dbReference type="EMBL" id="VEPZ02001768">
    <property type="protein sequence ID" value="KAE8656256.1"/>
    <property type="molecule type" value="Genomic_DNA"/>
</dbReference>
<keyword evidence="3" id="KW-1185">Reference proteome</keyword>
<dbReference type="AlphaFoldDB" id="A0A6A2X2Y2"/>
<organism evidence="2 3">
    <name type="scientific">Hibiscus syriacus</name>
    <name type="common">Rose of Sharon</name>
    <dbReference type="NCBI Taxonomy" id="106335"/>
    <lineage>
        <taxon>Eukaryota</taxon>
        <taxon>Viridiplantae</taxon>
        <taxon>Streptophyta</taxon>
        <taxon>Embryophyta</taxon>
        <taxon>Tracheophyta</taxon>
        <taxon>Spermatophyta</taxon>
        <taxon>Magnoliopsida</taxon>
        <taxon>eudicotyledons</taxon>
        <taxon>Gunneridae</taxon>
        <taxon>Pentapetalae</taxon>
        <taxon>rosids</taxon>
        <taxon>malvids</taxon>
        <taxon>Malvales</taxon>
        <taxon>Malvaceae</taxon>
        <taxon>Malvoideae</taxon>
        <taxon>Hibiscus</taxon>
    </lineage>
</organism>
<evidence type="ECO:0000313" key="2">
    <source>
        <dbReference type="EMBL" id="KAE8656256.1"/>
    </source>
</evidence>
<proteinExistence type="predicted"/>
<reference evidence="2" key="1">
    <citation type="submission" date="2019-09" db="EMBL/GenBank/DDBJ databases">
        <title>Draft genome information of white flower Hibiscus syriacus.</title>
        <authorList>
            <person name="Kim Y.-M."/>
        </authorList>
    </citation>
    <scope>NUCLEOTIDE SEQUENCE [LARGE SCALE GENOMIC DNA]</scope>
    <source>
        <strain evidence="2">YM2019G1</strain>
    </source>
</reference>
<comment type="caution">
    <text evidence="2">The sequence shown here is derived from an EMBL/GenBank/DDBJ whole genome shotgun (WGS) entry which is preliminary data.</text>
</comment>
<name>A0A6A2X2Y2_HIBSY</name>
<gene>
    <name evidence="2" type="ORF">F3Y22_tig00117005pilonHSYRG00249</name>
</gene>
<evidence type="ECO:0000256" key="1">
    <source>
        <dbReference type="SAM" id="MobiDB-lite"/>
    </source>
</evidence>
<feature type="region of interest" description="Disordered" evidence="1">
    <location>
        <begin position="267"/>
        <end position="295"/>
    </location>
</feature>
<feature type="region of interest" description="Disordered" evidence="1">
    <location>
        <begin position="317"/>
        <end position="336"/>
    </location>
</feature>
<sequence>MEMSWKHGKGSGARSLKVDSKSHNSSTSSPSCKENSEDDCKNKRKGDYSNDGAGFKGAQRNKNLKQQFVNRPKSTEKRPPCTTRKRIISNARLEENLRTRKAEEVSNGGHITRHVLRNKVAMPSGRPTTWPASKQTHIENERVAWHMHIPKHSCSGEPIPPAPRVIPLAAAQETSCMQFPVRYAAVPLEEDDDIGTMVGLHESTNIAVIELFVDFEEPTYRFSNSFMALLESVNEVGGISAAAEYETRNIPELVVDIDAENRWGEIHDDSSEDEETEEPVLGDDENIFGGGAIDEVPAPYEATPRMYEIDNDTMRAPEFSDMPHLPPYQMTESFNNSGEFSVEVQFRGKK</sequence>
<protein>
    <submittedName>
        <fullName evidence="2">WD and tetratricopeptide repeat protein, putative isoform 1</fullName>
    </submittedName>
</protein>
<feature type="region of interest" description="Disordered" evidence="1">
    <location>
        <begin position="1"/>
        <end position="86"/>
    </location>
</feature>
<feature type="compositionally biased region" description="Basic and acidic residues" evidence="1">
    <location>
        <begin position="34"/>
        <end position="48"/>
    </location>
</feature>
<accession>A0A6A2X2Y2</accession>